<keyword evidence="3 5" id="KW-0597">Phosphoprotein</keyword>
<keyword evidence="6" id="KW-0812">Transmembrane</keyword>
<feature type="transmembrane region" description="Helical" evidence="6">
    <location>
        <begin position="32"/>
        <end position="53"/>
    </location>
</feature>
<evidence type="ECO:0000256" key="6">
    <source>
        <dbReference type="SAM" id="Phobius"/>
    </source>
</evidence>
<dbReference type="PROSITE" id="PS50109">
    <property type="entry name" value="HIS_KIN"/>
    <property type="match status" value="1"/>
</dbReference>
<sequence>MHWKVPWRALERFLLMERLDSGWAILRTRATYSILLCFVLVQTSNIFISLYTFGGWSVYHWPSVAFSIFCLGAVVVLRWFKASLFYASILGAAMIAGIVVPASLDNTGIDTSLLPYLAISPLVLTFVGGWRVGLVFLPFALVVLVLLAENATPGSAGFLTGLSMMQELRLTQGMFAVCLATFAATALSAAAEEALNSLEGARSRALDAERAKSQFLASMSHELRTPMNAVLGLTGVLLETHDDPLSARQRKLMTTIDNAGSHLLSIVDDILNLSKLEADKVAVESEPLDLRSLLEAVLETFSANAETGGLTLTLDVAEELPDLVLGDELRIRQIFSNLVSNALKFTEEGGVAIRAGALPGRKGWAWVEVQDTGCGIPAERSEAVFDPFEQAESGTLRRRDGTGLGLPICRKLAELMGGEISIKRTGPGGTTFVVILPLPVAKTPAPEKTVQQADSSIRLDGLSILVAEDNQVNQLVTEEILKLLGATPRFAENGQEVLELMGTIDVDLILMDKHMPIMDGIEATRAIRESGERWADVPIIAATADAMEGEEAALLDAGMDGFIAKPMRADRLAETIDHVMKRSQTSQGEEALKA</sequence>
<dbReference type="Gene3D" id="3.30.565.10">
    <property type="entry name" value="Histidine kinase-like ATPase, C-terminal domain"/>
    <property type="match status" value="1"/>
</dbReference>
<dbReference type="SUPFAM" id="SSF55874">
    <property type="entry name" value="ATPase domain of HSP90 chaperone/DNA topoisomerase II/histidine kinase"/>
    <property type="match status" value="1"/>
</dbReference>
<feature type="domain" description="Response regulatory" evidence="8">
    <location>
        <begin position="463"/>
        <end position="580"/>
    </location>
</feature>
<evidence type="ECO:0000256" key="2">
    <source>
        <dbReference type="ARBA" id="ARBA00012438"/>
    </source>
</evidence>
<keyword evidence="4" id="KW-0902">Two-component regulatory system</keyword>
<dbReference type="SMART" id="SM00448">
    <property type="entry name" value="REC"/>
    <property type="match status" value="1"/>
</dbReference>
<evidence type="ECO:0000259" key="8">
    <source>
        <dbReference type="PROSITE" id="PS50110"/>
    </source>
</evidence>
<feature type="transmembrane region" description="Helical" evidence="6">
    <location>
        <begin position="59"/>
        <end position="77"/>
    </location>
</feature>
<comment type="caution">
    <text evidence="9">The sequence shown here is derived from an EMBL/GenBank/DDBJ whole genome shotgun (WGS) entry which is preliminary data.</text>
</comment>
<keyword evidence="10" id="KW-1185">Reference proteome</keyword>
<dbReference type="EMBL" id="JABFCX010000003">
    <property type="protein sequence ID" value="NNU16523.1"/>
    <property type="molecule type" value="Genomic_DNA"/>
</dbReference>
<proteinExistence type="predicted"/>
<accession>A0A7Y3W5H8</accession>
<dbReference type="PRINTS" id="PR00344">
    <property type="entry name" value="BCTRLSENSOR"/>
</dbReference>
<feature type="domain" description="Histidine kinase" evidence="7">
    <location>
        <begin position="218"/>
        <end position="440"/>
    </location>
</feature>
<dbReference type="SUPFAM" id="SSF47384">
    <property type="entry name" value="Homodimeric domain of signal transducing histidine kinase"/>
    <property type="match status" value="1"/>
</dbReference>
<keyword evidence="6" id="KW-1133">Transmembrane helix</keyword>
<feature type="transmembrane region" description="Helical" evidence="6">
    <location>
        <begin position="84"/>
        <end position="104"/>
    </location>
</feature>
<evidence type="ECO:0000256" key="4">
    <source>
        <dbReference type="ARBA" id="ARBA00023012"/>
    </source>
</evidence>
<dbReference type="Gene3D" id="1.10.287.130">
    <property type="match status" value="1"/>
</dbReference>
<dbReference type="InterPro" id="IPR004358">
    <property type="entry name" value="Sig_transdc_His_kin-like_C"/>
</dbReference>
<dbReference type="InterPro" id="IPR001789">
    <property type="entry name" value="Sig_transdc_resp-reg_receiver"/>
</dbReference>
<organism evidence="9 10">
    <name type="scientific">Parvularcula mediterranea</name>
    <dbReference type="NCBI Taxonomy" id="2732508"/>
    <lineage>
        <taxon>Bacteria</taxon>
        <taxon>Pseudomonadati</taxon>
        <taxon>Pseudomonadota</taxon>
        <taxon>Alphaproteobacteria</taxon>
        <taxon>Parvularculales</taxon>
        <taxon>Parvularculaceae</taxon>
        <taxon>Parvularcula</taxon>
    </lineage>
</organism>
<evidence type="ECO:0000313" key="9">
    <source>
        <dbReference type="EMBL" id="NNU16523.1"/>
    </source>
</evidence>
<dbReference type="PANTHER" id="PTHR45339">
    <property type="entry name" value="HYBRID SIGNAL TRANSDUCTION HISTIDINE KINASE J"/>
    <property type="match status" value="1"/>
</dbReference>
<dbReference type="CDD" id="cd16922">
    <property type="entry name" value="HATPase_EvgS-ArcB-TorS-like"/>
    <property type="match status" value="1"/>
</dbReference>
<dbReference type="InterPro" id="IPR003661">
    <property type="entry name" value="HisK_dim/P_dom"/>
</dbReference>
<protein>
    <recommendedName>
        <fullName evidence="2">histidine kinase</fullName>
        <ecNumber evidence="2">2.7.13.3</ecNumber>
    </recommendedName>
</protein>
<dbReference type="FunFam" id="3.30.565.10:FF:000010">
    <property type="entry name" value="Sensor histidine kinase RcsC"/>
    <property type="match status" value="1"/>
</dbReference>
<feature type="modified residue" description="4-aspartylphosphate" evidence="5">
    <location>
        <position position="512"/>
    </location>
</feature>
<dbReference type="Pfam" id="PF02518">
    <property type="entry name" value="HATPase_c"/>
    <property type="match status" value="1"/>
</dbReference>
<dbReference type="Pfam" id="PF00512">
    <property type="entry name" value="HisKA"/>
    <property type="match status" value="1"/>
</dbReference>
<dbReference type="InterPro" id="IPR005467">
    <property type="entry name" value="His_kinase_dom"/>
</dbReference>
<dbReference type="AlphaFoldDB" id="A0A7Y3W5H8"/>
<dbReference type="Proteomes" id="UP000536835">
    <property type="component" value="Unassembled WGS sequence"/>
</dbReference>
<evidence type="ECO:0000313" key="10">
    <source>
        <dbReference type="Proteomes" id="UP000536835"/>
    </source>
</evidence>
<dbReference type="PROSITE" id="PS50110">
    <property type="entry name" value="RESPONSE_REGULATORY"/>
    <property type="match status" value="1"/>
</dbReference>
<evidence type="ECO:0000259" key="7">
    <source>
        <dbReference type="PROSITE" id="PS50109"/>
    </source>
</evidence>
<comment type="catalytic activity">
    <reaction evidence="1">
        <text>ATP + protein L-histidine = ADP + protein N-phospho-L-histidine.</text>
        <dbReference type="EC" id="2.7.13.3"/>
    </reaction>
</comment>
<dbReference type="InterPro" id="IPR003594">
    <property type="entry name" value="HATPase_dom"/>
</dbReference>
<dbReference type="InterPro" id="IPR036097">
    <property type="entry name" value="HisK_dim/P_sf"/>
</dbReference>
<evidence type="ECO:0000256" key="3">
    <source>
        <dbReference type="ARBA" id="ARBA00022553"/>
    </source>
</evidence>
<feature type="transmembrane region" description="Helical" evidence="6">
    <location>
        <begin position="116"/>
        <end position="147"/>
    </location>
</feature>
<dbReference type="RefSeq" id="WP_173199064.1">
    <property type="nucleotide sequence ID" value="NZ_JABFCX010000003.1"/>
</dbReference>
<dbReference type="SUPFAM" id="SSF52172">
    <property type="entry name" value="CheY-like"/>
    <property type="match status" value="1"/>
</dbReference>
<keyword evidence="6" id="KW-0472">Membrane</keyword>
<dbReference type="EC" id="2.7.13.3" evidence="2"/>
<dbReference type="GO" id="GO:0000155">
    <property type="term" value="F:phosphorelay sensor kinase activity"/>
    <property type="evidence" value="ECO:0007669"/>
    <property type="project" value="InterPro"/>
</dbReference>
<gene>
    <name evidence="9" type="ORF">HK107_09345</name>
</gene>
<dbReference type="PANTHER" id="PTHR45339:SF1">
    <property type="entry name" value="HYBRID SIGNAL TRANSDUCTION HISTIDINE KINASE J"/>
    <property type="match status" value="1"/>
</dbReference>
<dbReference type="SMART" id="SM00387">
    <property type="entry name" value="HATPase_c"/>
    <property type="match status" value="1"/>
</dbReference>
<dbReference type="InterPro" id="IPR011006">
    <property type="entry name" value="CheY-like_superfamily"/>
</dbReference>
<dbReference type="CDD" id="cd17546">
    <property type="entry name" value="REC_hyHK_CKI1_RcsC-like"/>
    <property type="match status" value="1"/>
</dbReference>
<dbReference type="SMART" id="SM00388">
    <property type="entry name" value="HisKA"/>
    <property type="match status" value="1"/>
</dbReference>
<dbReference type="InterPro" id="IPR036890">
    <property type="entry name" value="HATPase_C_sf"/>
</dbReference>
<dbReference type="Gene3D" id="3.40.50.2300">
    <property type="match status" value="1"/>
</dbReference>
<feature type="transmembrane region" description="Helical" evidence="6">
    <location>
        <begin position="168"/>
        <end position="191"/>
    </location>
</feature>
<evidence type="ECO:0000256" key="1">
    <source>
        <dbReference type="ARBA" id="ARBA00000085"/>
    </source>
</evidence>
<evidence type="ECO:0000256" key="5">
    <source>
        <dbReference type="PROSITE-ProRule" id="PRU00169"/>
    </source>
</evidence>
<dbReference type="CDD" id="cd00082">
    <property type="entry name" value="HisKA"/>
    <property type="match status" value="1"/>
</dbReference>
<dbReference type="Pfam" id="PF00072">
    <property type="entry name" value="Response_reg"/>
    <property type="match status" value="1"/>
</dbReference>
<name>A0A7Y3W5H8_9PROT</name>
<reference evidence="9 10" key="1">
    <citation type="submission" date="2020-05" db="EMBL/GenBank/DDBJ databases">
        <title>Parvularcula mediterraneae sp. nov., isolated from polypropylene straw from shallow seawater of the seashore of Laganas in Zakynthos island, Greece.</title>
        <authorList>
            <person name="Szabo I."/>
            <person name="Al-Omari J."/>
            <person name="Rado J."/>
            <person name="Szerdahelyi G.S."/>
        </authorList>
    </citation>
    <scope>NUCLEOTIDE SEQUENCE [LARGE SCALE GENOMIC DNA]</scope>
    <source>
        <strain evidence="9 10">ZS-1/3</strain>
    </source>
</reference>